<keyword evidence="6" id="KW-1133">Transmembrane helix</keyword>
<dbReference type="PATRIC" id="fig|273678.4.peg.1799"/>
<dbReference type="SUPFAM" id="SSF49384">
    <property type="entry name" value="Carbohydrate-binding domain"/>
    <property type="match status" value="1"/>
</dbReference>
<evidence type="ECO:0000256" key="2">
    <source>
        <dbReference type="ARBA" id="ARBA00022525"/>
    </source>
</evidence>
<feature type="transmembrane region" description="Helical" evidence="6">
    <location>
        <begin position="218"/>
        <end position="240"/>
    </location>
</feature>
<dbReference type="Gene3D" id="2.60.40.680">
    <property type="match status" value="1"/>
</dbReference>
<dbReference type="RefSeq" id="WP_082062107.1">
    <property type="nucleotide sequence ID" value="NZ_JYJB01000008.1"/>
</dbReference>
<proteinExistence type="predicted"/>
<dbReference type="InterPro" id="IPR019931">
    <property type="entry name" value="LPXTG_anchor"/>
</dbReference>
<keyword evidence="3" id="KW-0732">Signal</keyword>
<evidence type="ECO:0000259" key="7">
    <source>
        <dbReference type="PROSITE" id="PS50847"/>
    </source>
</evidence>
<gene>
    <name evidence="8" type="ORF">RS84_01793</name>
</gene>
<reference evidence="8 9" key="1">
    <citation type="submission" date="2015-02" db="EMBL/GenBank/DDBJ databases">
        <title>Draft genome sequences of ten Microbacterium spp. with emphasis on heavy metal contaminated environments.</title>
        <authorList>
            <person name="Corretto E."/>
        </authorList>
    </citation>
    <scope>NUCLEOTIDE SEQUENCE [LARGE SCALE GENOMIC DNA]</scope>
    <source>
        <strain evidence="8 9">SA35</strain>
    </source>
</reference>
<dbReference type="PROSITE" id="PS50847">
    <property type="entry name" value="GRAM_POS_ANCHORING"/>
    <property type="match status" value="1"/>
</dbReference>
<feature type="domain" description="Gram-positive cocci surface proteins LPxTG" evidence="7">
    <location>
        <begin position="211"/>
        <end position="245"/>
    </location>
</feature>
<evidence type="ECO:0000256" key="6">
    <source>
        <dbReference type="SAM" id="Phobius"/>
    </source>
</evidence>
<feature type="compositionally biased region" description="Low complexity" evidence="5">
    <location>
        <begin position="180"/>
        <end position="189"/>
    </location>
</feature>
<dbReference type="InterPro" id="IPR002102">
    <property type="entry name" value="Cohesin_dom"/>
</dbReference>
<evidence type="ECO:0000256" key="3">
    <source>
        <dbReference type="ARBA" id="ARBA00022729"/>
    </source>
</evidence>
<dbReference type="AlphaFoldDB" id="A0A0M2HUL8"/>
<dbReference type="Pfam" id="PF00963">
    <property type="entry name" value="Cohesin"/>
    <property type="match status" value="1"/>
</dbReference>
<keyword evidence="4" id="KW-0572">Peptidoglycan-anchor</keyword>
<keyword evidence="1" id="KW-0134">Cell wall</keyword>
<feature type="region of interest" description="Disordered" evidence="5">
    <location>
        <begin position="180"/>
        <end position="207"/>
    </location>
</feature>
<evidence type="ECO:0000256" key="4">
    <source>
        <dbReference type="ARBA" id="ARBA00023088"/>
    </source>
</evidence>
<dbReference type="EMBL" id="JYJB01000008">
    <property type="protein sequence ID" value="KJL48164.1"/>
    <property type="molecule type" value="Genomic_DNA"/>
</dbReference>
<dbReference type="CDD" id="cd08547">
    <property type="entry name" value="Type_II_cohesin"/>
    <property type="match status" value="1"/>
</dbReference>
<evidence type="ECO:0000256" key="5">
    <source>
        <dbReference type="SAM" id="MobiDB-lite"/>
    </source>
</evidence>
<keyword evidence="6" id="KW-0472">Membrane</keyword>
<protein>
    <submittedName>
        <fullName evidence="8">Cohesin domain protein</fullName>
    </submittedName>
</protein>
<dbReference type="STRING" id="273678.RS84_01793"/>
<comment type="caution">
    <text evidence="8">The sequence shown here is derived from an EMBL/GenBank/DDBJ whole genome shotgun (WGS) entry which is preliminary data.</text>
</comment>
<dbReference type="GO" id="GO:0000272">
    <property type="term" value="P:polysaccharide catabolic process"/>
    <property type="evidence" value="ECO:0007669"/>
    <property type="project" value="InterPro"/>
</dbReference>
<accession>A0A0M2HUL8</accession>
<keyword evidence="2" id="KW-0964">Secreted</keyword>
<dbReference type="Proteomes" id="UP000033900">
    <property type="component" value="Unassembled WGS sequence"/>
</dbReference>
<keyword evidence="6" id="KW-0812">Transmembrane</keyword>
<feature type="compositionally biased region" description="Gly residues" evidence="5">
    <location>
        <begin position="190"/>
        <end position="202"/>
    </location>
</feature>
<name>A0A0M2HUL8_9MICO</name>
<evidence type="ECO:0000313" key="9">
    <source>
        <dbReference type="Proteomes" id="UP000033900"/>
    </source>
</evidence>
<dbReference type="InterPro" id="IPR008965">
    <property type="entry name" value="CBM2/CBM3_carb-bd_dom_sf"/>
</dbReference>
<dbReference type="NCBIfam" id="TIGR01167">
    <property type="entry name" value="LPXTG_anchor"/>
    <property type="match status" value="1"/>
</dbReference>
<dbReference type="OrthoDB" id="5083670at2"/>
<dbReference type="GO" id="GO:0030246">
    <property type="term" value="F:carbohydrate binding"/>
    <property type="evidence" value="ECO:0007669"/>
    <property type="project" value="InterPro"/>
</dbReference>
<sequence length="245" mass="23341">MSHHPPARIPRLLLAALSIGVVAFVPLGGAVPASAAVVPDDTLVLTAEPASVSVGDTVTVTVSATGLTDLYAYDLDVAADPELLAFVAGSGTTPARGFGSATGEAGTVSVIATRLGTSPGLVGDQTLVTLSFTALTAGTAEISLAAGSLVDSAGAATPIDTSDESLTAAVEITGVDDAGADAQGAADGAGNAGSGGTDGSTGGAPTSSGSLAITGADAAPWLIAAGIAAIFAAAGAVLAMRRRTR</sequence>
<keyword evidence="9" id="KW-1185">Reference proteome</keyword>
<organism evidence="8 9">
    <name type="scientific">Microbacterium hydrocarbonoxydans</name>
    <dbReference type="NCBI Taxonomy" id="273678"/>
    <lineage>
        <taxon>Bacteria</taxon>
        <taxon>Bacillati</taxon>
        <taxon>Actinomycetota</taxon>
        <taxon>Actinomycetes</taxon>
        <taxon>Micrococcales</taxon>
        <taxon>Microbacteriaceae</taxon>
        <taxon>Microbacterium</taxon>
    </lineage>
</organism>
<evidence type="ECO:0000313" key="8">
    <source>
        <dbReference type="EMBL" id="KJL48164.1"/>
    </source>
</evidence>
<evidence type="ECO:0000256" key="1">
    <source>
        <dbReference type="ARBA" id="ARBA00022512"/>
    </source>
</evidence>